<name>A0ACB9H0C3_CICIN</name>
<reference evidence="2" key="1">
    <citation type="journal article" date="2022" name="Mol. Ecol. Resour.">
        <title>The genomes of chicory, endive, great burdock and yacon provide insights into Asteraceae palaeo-polyploidization history and plant inulin production.</title>
        <authorList>
            <person name="Fan W."/>
            <person name="Wang S."/>
            <person name="Wang H."/>
            <person name="Wang A."/>
            <person name="Jiang F."/>
            <person name="Liu H."/>
            <person name="Zhao H."/>
            <person name="Xu D."/>
            <person name="Zhang Y."/>
        </authorList>
    </citation>
    <scope>NUCLEOTIDE SEQUENCE [LARGE SCALE GENOMIC DNA]</scope>
    <source>
        <strain evidence="2">cv. Punajuju</strain>
    </source>
</reference>
<comment type="caution">
    <text evidence="1">The sequence shown here is derived from an EMBL/GenBank/DDBJ whole genome shotgun (WGS) entry which is preliminary data.</text>
</comment>
<evidence type="ECO:0000313" key="1">
    <source>
        <dbReference type="EMBL" id="KAI3789139.1"/>
    </source>
</evidence>
<organism evidence="1 2">
    <name type="scientific">Cichorium intybus</name>
    <name type="common">Chicory</name>
    <dbReference type="NCBI Taxonomy" id="13427"/>
    <lineage>
        <taxon>Eukaryota</taxon>
        <taxon>Viridiplantae</taxon>
        <taxon>Streptophyta</taxon>
        <taxon>Embryophyta</taxon>
        <taxon>Tracheophyta</taxon>
        <taxon>Spermatophyta</taxon>
        <taxon>Magnoliopsida</taxon>
        <taxon>eudicotyledons</taxon>
        <taxon>Gunneridae</taxon>
        <taxon>Pentapetalae</taxon>
        <taxon>asterids</taxon>
        <taxon>campanulids</taxon>
        <taxon>Asterales</taxon>
        <taxon>Asteraceae</taxon>
        <taxon>Cichorioideae</taxon>
        <taxon>Cichorieae</taxon>
        <taxon>Cichoriinae</taxon>
        <taxon>Cichorium</taxon>
    </lineage>
</organism>
<dbReference type="EMBL" id="CM042009">
    <property type="protein sequence ID" value="KAI3789139.1"/>
    <property type="molecule type" value="Genomic_DNA"/>
</dbReference>
<keyword evidence="2" id="KW-1185">Reference proteome</keyword>
<accession>A0ACB9H0C3</accession>
<sequence length="159" mass="17977">MGHWRIISLVLAISISILHSSQALNEPEDFLHAHSCIRRLRDIKPLVWCPDLAKSAQAWADKRKDCKLLPSEKVGENMAQGPNINASYGVNMWVEERPNYDYDKNQCKPGLECTHYLQVTWNTTERVGCGIAKCDPPSKNNIIVCNYDPPGNVVGQRPY</sequence>
<evidence type="ECO:0000313" key="2">
    <source>
        <dbReference type="Proteomes" id="UP001055811"/>
    </source>
</evidence>
<protein>
    <submittedName>
        <fullName evidence="1">Uncharacterized protein</fullName>
    </submittedName>
</protein>
<proteinExistence type="predicted"/>
<reference evidence="1 2" key="2">
    <citation type="journal article" date="2022" name="Mol. Ecol. Resour.">
        <title>The genomes of chicory, endive, great burdock and yacon provide insights into Asteraceae paleo-polyploidization history and plant inulin production.</title>
        <authorList>
            <person name="Fan W."/>
            <person name="Wang S."/>
            <person name="Wang H."/>
            <person name="Wang A."/>
            <person name="Jiang F."/>
            <person name="Liu H."/>
            <person name="Zhao H."/>
            <person name="Xu D."/>
            <person name="Zhang Y."/>
        </authorList>
    </citation>
    <scope>NUCLEOTIDE SEQUENCE [LARGE SCALE GENOMIC DNA]</scope>
    <source>
        <strain evidence="2">cv. Punajuju</strain>
        <tissue evidence="1">Leaves</tissue>
    </source>
</reference>
<gene>
    <name evidence="1" type="ORF">L2E82_01927</name>
</gene>
<dbReference type="Proteomes" id="UP001055811">
    <property type="component" value="Linkage Group LG01"/>
</dbReference>